<name>A0A4U8YV50_METTU</name>
<dbReference type="Proteomes" id="UP000294360">
    <property type="component" value="Chromosome"/>
</dbReference>
<accession>A0A4U8YV50</accession>
<organism evidence="1 2">
    <name type="scientific">Methylocella tundrae</name>
    <dbReference type="NCBI Taxonomy" id="227605"/>
    <lineage>
        <taxon>Bacteria</taxon>
        <taxon>Pseudomonadati</taxon>
        <taxon>Pseudomonadota</taxon>
        <taxon>Alphaproteobacteria</taxon>
        <taxon>Hyphomicrobiales</taxon>
        <taxon>Beijerinckiaceae</taxon>
        <taxon>Methylocella</taxon>
    </lineage>
</organism>
<evidence type="ECO:0000313" key="1">
    <source>
        <dbReference type="EMBL" id="VFU07699.1"/>
    </source>
</evidence>
<gene>
    <name evidence="1" type="ORF">MTUNDRAET4_0806</name>
</gene>
<evidence type="ECO:0000313" key="2">
    <source>
        <dbReference type="Proteomes" id="UP000294360"/>
    </source>
</evidence>
<reference evidence="1 2" key="1">
    <citation type="submission" date="2019-03" db="EMBL/GenBank/DDBJ databases">
        <authorList>
            <person name="Kox A.R. M."/>
        </authorList>
    </citation>
    <scope>NUCLEOTIDE SEQUENCE [LARGE SCALE GENOMIC DNA]</scope>
    <source>
        <strain evidence="1">MTUNDRAET4 annotated genome</strain>
    </source>
</reference>
<proteinExistence type="predicted"/>
<dbReference type="KEGG" id="mtun:MTUNDRAET4_0806"/>
<dbReference type="AlphaFoldDB" id="A0A4U8YV50"/>
<protein>
    <submittedName>
        <fullName evidence="1">Uncharacterized protein</fullName>
    </submittedName>
</protein>
<sequence length="49" mass="5048">MKQSQAFGSIILSVTLAGTSFSLIQLISLTSLLSGVASCQLSSLQGKMT</sequence>
<dbReference type="EMBL" id="LR536450">
    <property type="protein sequence ID" value="VFU07699.1"/>
    <property type="molecule type" value="Genomic_DNA"/>
</dbReference>